<dbReference type="KEGG" id="aprc:113870423"/>
<dbReference type="PANTHER" id="PTHR24559:SF444">
    <property type="entry name" value="REVERSE TRANSCRIPTASE DOMAIN-CONTAINING PROTEIN"/>
    <property type="match status" value="1"/>
</dbReference>
<dbReference type="InterPro" id="IPR053134">
    <property type="entry name" value="RNA-dir_DNA_polymerase"/>
</dbReference>
<dbReference type="SUPFAM" id="SSF56672">
    <property type="entry name" value="DNA/RNA polymerases"/>
    <property type="match status" value="1"/>
</dbReference>
<dbReference type="OrthoDB" id="1928766at2759"/>
<dbReference type="PANTHER" id="PTHR24559">
    <property type="entry name" value="TRANSPOSON TY3-I GAG-POL POLYPROTEIN"/>
    <property type="match status" value="1"/>
</dbReference>
<dbReference type="RefSeq" id="XP_027362815.1">
    <property type="nucleotide sequence ID" value="XM_027507014.1"/>
</dbReference>
<dbReference type="Proteomes" id="UP000694853">
    <property type="component" value="Unplaced"/>
</dbReference>
<evidence type="ECO:0000313" key="1">
    <source>
        <dbReference type="Proteomes" id="UP000694853"/>
    </source>
</evidence>
<name>A0A8B8M2Q6_ABRPR</name>
<sequence>MVISVDILNCTVRKDSRADILYYNTFKQLGILEDELKEYHELLVSFSRERVETHGCIDLYTSFGPEHEGKSIKVTYLVVHANTSYNILLDRPSLNKLKAIVPTPHLAMKFSSEKGRIMIVHSDQKIAREYLDMLGINPEFPCHHLSVYKGKTNSTEKKKIGGELAQAVQEETTKLLQAGFIREVKYSTWFTNVVMVKKANEKWRMCTDFTDLNKACPKDVYPLPNIDNLVDGARP</sequence>
<organism evidence="1 2">
    <name type="scientific">Abrus precatorius</name>
    <name type="common">Indian licorice</name>
    <name type="synonym">Glycine abrus</name>
    <dbReference type="NCBI Taxonomy" id="3816"/>
    <lineage>
        <taxon>Eukaryota</taxon>
        <taxon>Viridiplantae</taxon>
        <taxon>Streptophyta</taxon>
        <taxon>Embryophyta</taxon>
        <taxon>Tracheophyta</taxon>
        <taxon>Spermatophyta</taxon>
        <taxon>Magnoliopsida</taxon>
        <taxon>eudicotyledons</taxon>
        <taxon>Gunneridae</taxon>
        <taxon>Pentapetalae</taxon>
        <taxon>rosids</taxon>
        <taxon>fabids</taxon>
        <taxon>Fabales</taxon>
        <taxon>Fabaceae</taxon>
        <taxon>Papilionoideae</taxon>
        <taxon>50 kb inversion clade</taxon>
        <taxon>NPAAA clade</taxon>
        <taxon>indigoferoid/millettioid clade</taxon>
        <taxon>Abreae</taxon>
        <taxon>Abrus</taxon>
    </lineage>
</organism>
<proteinExistence type="predicted"/>
<dbReference type="InterPro" id="IPR043502">
    <property type="entry name" value="DNA/RNA_pol_sf"/>
</dbReference>
<gene>
    <name evidence="2" type="primary">LOC113870423</name>
</gene>
<reference evidence="2" key="2">
    <citation type="submission" date="2025-08" db="UniProtKB">
        <authorList>
            <consortium name="RefSeq"/>
        </authorList>
    </citation>
    <scope>IDENTIFICATION</scope>
    <source>
        <tissue evidence="2">Young leaves</tissue>
    </source>
</reference>
<accession>A0A8B8M2Q6</accession>
<evidence type="ECO:0000313" key="2">
    <source>
        <dbReference type="RefSeq" id="XP_027362815.1"/>
    </source>
</evidence>
<dbReference type="GeneID" id="113870423"/>
<reference evidence="1" key="1">
    <citation type="journal article" date="2019" name="Toxins">
        <title>Detection of Abrin-Like and Prepropulchellin-Like Toxin Genes and Transcripts Using Whole Genome Sequencing and Full-Length Transcript Sequencing of Abrus precatorius.</title>
        <authorList>
            <person name="Hovde B.T."/>
            <person name="Daligault H.E."/>
            <person name="Hanschen E.R."/>
            <person name="Kunde Y.A."/>
            <person name="Johnson M.B."/>
            <person name="Starkenburg S.R."/>
            <person name="Johnson S.L."/>
        </authorList>
    </citation>
    <scope>NUCLEOTIDE SEQUENCE [LARGE SCALE GENOMIC DNA]</scope>
</reference>
<keyword evidence="1" id="KW-1185">Reference proteome</keyword>
<dbReference type="Gene3D" id="3.10.10.10">
    <property type="entry name" value="HIV Type 1 Reverse Transcriptase, subunit A, domain 1"/>
    <property type="match status" value="1"/>
</dbReference>
<protein>
    <submittedName>
        <fullName evidence="2">Uncharacterized protein LOC113870423</fullName>
    </submittedName>
</protein>
<dbReference type="AlphaFoldDB" id="A0A8B8M2Q6"/>